<dbReference type="OMA" id="ISIMNIC"/>
<sequence>IETISREKLEILYYEVMSTIERVFSFGSSASNMVSLGCIPHIVHLLKTCDCLDLKEQCNYVLGDIAEELVSFRDLILDEDVLPTILKQLEQNSNSITFMRSVSSCLLNLTKGKPCVSLNHAKMVMSALHILLFADDDQILCDACWALEKIMFFQDEGISLFIESGFITRIIPFLRSKSNSIVTPVLRIFAIISSGNDMETEYMLNAGLLREMPTLINSPRISIRKDALLTIANILGGDTQIKHVIDAGLVPLIIDSAKSNEIQIKSEAFISIMNICYCNDEESVKYLIGQGAI</sequence>
<keyword evidence="3" id="KW-0653">Protein transport</keyword>
<evidence type="ECO:0000256" key="1">
    <source>
        <dbReference type="ARBA" id="ARBA00010394"/>
    </source>
</evidence>
<organism evidence="5">
    <name type="scientific">Naegleria gruberi</name>
    <name type="common">Amoeba</name>
    <dbReference type="NCBI Taxonomy" id="5762"/>
    <lineage>
        <taxon>Eukaryota</taxon>
        <taxon>Discoba</taxon>
        <taxon>Heterolobosea</taxon>
        <taxon>Tetramitia</taxon>
        <taxon>Eutetramitia</taxon>
        <taxon>Vahlkampfiidae</taxon>
        <taxon>Naegleria</taxon>
    </lineage>
</organism>
<dbReference type="PANTHER" id="PTHR23316">
    <property type="entry name" value="IMPORTIN ALPHA"/>
    <property type="match status" value="1"/>
</dbReference>
<dbReference type="GO" id="GO:0015031">
    <property type="term" value="P:protein transport"/>
    <property type="evidence" value="ECO:0007669"/>
    <property type="project" value="UniProtKB-KW"/>
</dbReference>
<dbReference type="Proteomes" id="UP000006671">
    <property type="component" value="Unassembled WGS sequence"/>
</dbReference>
<feature type="non-terminal residue" evidence="4">
    <location>
        <position position="1"/>
    </location>
</feature>
<protein>
    <submittedName>
        <fullName evidence="4">Predicted protein</fullName>
    </submittedName>
</protein>
<dbReference type="OrthoDB" id="29145at2759"/>
<evidence type="ECO:0000313" key="5">
    <source>
        <dbReference type="Proteomes" id="UP000006671"/>
    </source>
</evidence>
<dbReference type="InterPro" id="IPR016024">
    <property type="entry name" value="ARM-type_fold"/>
</dbReference>
<gene>
    <name evidence="4" type="ORF">NAEGRDRAFT_2029</name>
</gene>
<dbReference type="AlphaFoldDB" id="D2UX32"/>
<evidence type="ECO:0000256" key="3">
    <source>
        <dbReference type="ARBA" id="ARBA00022927"/>
    </source>
</evidence>
<evidence type="ECO:0000256" key="2">
    <source>
        <dbReference type="ARBA" id="ARBA00022448"/>
    </source>
</evidence>
<dbReference type="InterPro" id="IPR011989">
    <property type="entry name" value="ARM-like"/>
</dbReference>
<dbReference type="InterPro" id="IPR000225">
    <property type="entry name" value="Armadillo"/>
</dbReference>
<dbReference type="GeneID" id="8863670"/>
<reference evidence="4 5" key="1">
    <citation type="journal article" date="2010" name="Cell">
        <title>The genome of Naegleria gruberi illuminates early eukaryotic versatility.</title>
        <authorList>
            <person name="Fritz-Laylin L.K."/>
            <person name="Prochnik S.E."/>
            <person name="Ginger M.L."/>
            <person name="Dacks J.B."/>
            <person name="Carpenter M.L."/>
            <person name="Field M.C."/>
            <person name="Kuo A."/>
            <person name="Paredez A."/>
            <person name="Chapman J."/>
            <person name="Pham J."/>
            <person name="Shu S."/>
            <person name="Neupane R."/>
            <person name="Cipriano M."/>
            <person name="Mancuso J."/>
            <person name="Tu H."/>
            <person name="Salamov A."/>
            <person name="Lindquist E."/>
            <person name="Shapiro H."/>
            <person name="Lucas S."/>
            <person name="Grigoriev I.V."/>
            <person name="Cande W.Z."/>
            <person name="Fulton C."/>
            <person name="Rokhsar D.S."/>
            <person name="Dawson S.C."/>
        </authorList>
    </citation>
    <scope>NUCLEOTIDE SEQUENCE [LARGE SCALE GENOMIC DNA]</scope>
    <source>
        <strain evidence="4 5">NEG-M</strain>
    </source>
</reference>
<dbReference type="EMBL" id="GG738845">
    <property type="protein sequence ID" value="EFC50862.1"/>
    <property type="molecule type" value="Genomic_DNA"/>
</dbReference>
<dbReference type="InParanoid" id="D2UX32"/>
<proteinExistence type="inferred from homology"/>
<accession>D2UX32</accession>
<dbReference type="SMART" id="SM00185">
    <property type="entry name" value="ARM"/>
    <property type="match status" value="5"/>
</dbReference>
<keyword evidence="2" id="KW-0813">Transport</keyword>
<evidence type="ECO:0000313" key="4">
    <source>
        <dbReference type="EMBL" id="EFC50862.1"/>
    </source>
</evidence>
<dbReference type="SUPFAM" id="SSF48371">
    <property type="entry name" value="ARM repeat"/>
    <property type="match status" value="1"/>
</dbReference>
<comment type="similarity">
    <text evidence="1">Belongs to the importin alpha family.</text>
</comment>
<dbReference type="STRING" id="5762.D2UX32"/>
<dbReference type="KEGG" id="ngr:NAEGRDRAFT_2029"/>
<dbReference type="eggNOG" id="KOG0166">
    <property type="taxonomic scope" value="Eukaryota"/>
</dbReference>
<keyword evidence="5" id="KW-1185">Reference proteome</keyword>
<dbReference type="RefSeq" id="XP_002683606.1">
    <property type="nucleotide sequence ID" value="XM_002683560.1"/>
</dbReference>
<dbReference type="VEuPathDB" id="AmoebaDB:NAEGRDRAFT_2029"/>
<name>D2UX32_NAEGR</name>
<feature type="non-terminal residue" evidence="4">
    <location>
        <position position="293"/>
    </location>
</feature>
<dbReference type="Gene3D" id="1.25.10.10">
    <property type="entry name" value="Leucine-rich Repeat Variant"/>
    <property type="match status" value="1"/>
</dbReference>